<keyword evidence="1 5" id="KW-0479">Metal-binding</keyword>
<feature type="domain" description="C3H1-type" evidence="6">
    <location>
        <begin position="388"/>
        <end position="416"/>
    </location>
</feature>
<dbReference type="GO" id="GO:0003677">
    <property type="term" value="F:DNA binding"/>
    <property type="evidence" value="ECO:0007669"/>
    <property type="project" value="UniProtKB-KW"/>
</dbReference>
<evidence type="ECO:0000259" key="6">
    <source>
        <dbReference type="PROSITE" id="PS50103"/>
    </source>
</evidence>
<dbReference type="InterPro" id="IPR036855">
    <property type="entry name" value="Znf_CCCH_sf"/>
</dbReference>
<dbReference type="GO" id="GO:0003729">
    <property type="term" value="F:mRNA binding"/>
    <property type="evidence" value="ECO:0007669"/>
    <property type="project" value="UniProtKB-ARBA"/>
</dbReference>
<organism evidence="7 8">
    <name type="scientific">Salvia divinorum</name>
    <name type="common">Maria pastora</name>
    <name type="synonym">Diviner's sage</name>
    <dbReference type="NCBI Taxonomy" id="28513"/>
    <lineage>
        <taxon>Eukaryota</taxon>
        <taxon>Viridiplantae</taxon>
        <taxon>Streptophyta</taxon>
        <taxon>Embryophyta</taxon>
        <taxon>Tracheophyta</taxon>
        <taxon>Spermatophyta</taxon>
        <taxon>Magnoliopsida</taxon>
        <taxon>eudicotyledons</taxon>
        <taxon>Gunneridae</taxon>
        <taxon>Pentapetalae</taxon>
        <taxon>asterids</taxon>
        <taxon>lamiids</taxon>
        <taxon>Lamiales</taxon>
        <taxon>Lamiaceae</taxon>
        <taxon>Nepetoideae</taxon>
        <taxon>Mentheae</taxon>
        <taxon>Salviinae</taxon>
        <taxon>Salvia</taxon>
        <taxon>Salvia subgen. Calosphace</taxon>
    </lineage>
</organism>
<feature type="domain" description="C3H1-type" evidence="6">
    <location>
        <begin position="512"/>
        <end position="540"/>
    </location>
</feature>
<dbReference type="EMBL" id="JBEAFC010000014">
    <property type="protein sequence ID" value="KAL1532784.1"/>
    <property type="molecule type" value="Genomic_DNA"/>
</dbReference>
<evidence type="ECO:0000256" key="5">
    <source>
        <dbReference type="PROSITE-ProRule" id="PRU00723"/>
    </source>
</evidence>
<evidence type="ECO:0000313" key="7">
    <source>
        <dbReference type="EMBL" id="KAL1532784.1"/>
    </source>
</evidence>
<gene>
    <name evidence="7" type="ORF">AAHA92_32753</name>
</gene>
<name>A0ABD1FLS7_SALDI</name>
<evidence type="ECO:0000313" key="8">
    <source>
        <dbReference type="Proteomes" id="UP001567538"/>
    </source>
</evidence>
<dbReference type="AlphaFoldDB" id="A0ABD1FLS7"/>
<dbReference type="PANTHER" id="PTHR12506">
    <property type="entry name" value="PROTEIN PHOSPHATASE RELATED"/>
    <property type="match status" value="1"/>
</dbReference>
<protein>
    <submittedName>
        <fullName evidence="7">Late blight resistance protein R1A-10</fullName>
    </submittedName>
</protein>
<dbReference type="SUPFAM" id="SSF90229">
    <property type="entry name" value="CCCH zinc finger"/>
    <property type="match status" value="3"/>
</dbReference>
<dbReference type="PANTHER" id="PTHR12506:SF41">
    <property type="entry name" value="ZINC FINGER CCCH DOMAIN-CONTAINING PROTEIN 58"/>
    <property type="match status" value="1"/>
</dbReference>
<accession>A0ABD1FLS7</accession>
<keyword evidence="2 5" id="KW-0863">Zinc-finger</keyword>
<feature type="zinc finger region" description="C3H1-type" evidence="5">
    <location>
        <begin position="558"/>
        <end position="586"/>
    </location>
</feature>
<evidence type="ECO:0000256" key="2">
    <source>
        <dbReference type="ARBA" id="ARBA00022771"/>
    </source>
</evidence>
<dbReference type="SUPFAM" id="SSF52058">
    <property type="entry name" value="L domain-like"/>
    <property type="match status" value="1"/>
</dbReference>
<keyword evidence="4" id="KW-0238">DNA-binding</keyword>
<evidence type="ECO:0000256" key="4">
    <source>
        <dbReference type="ARBA" id="ARBA00023125"/>
    </source>
</evidence>
<feature type="zinc finger region" description="C3H1-type" evidence="5">
    <location>
        <begin position="512"/>
        <end position="540"/>
    </location>
</feature>
<feature type="domain" description="C3H1-type" evidence="6">
    <location>
        <begin position="558"/>
        <end position="586"/>
    </location>
</feature>
<comment type="caution">
    <text evidence="7">The sequence shown here is derived from an EMBL/GenBank/DDBJ whole genome shotgun (WGS) entry which is preliminary data.</text>
</comment>
<dbReference type="InterPro" id="IPR050974">
    <property type="entry name" value="Plant_ZF_CCCH"/>
</dbReference>
<feature type="zinc finger region" description="C3H1-type" evidence="5">
    <location>
        <begin position="388"/>
        <end position="416"/>
    </location>
</feature>
<evidence type="ECO:0000256" key="3">
    <source>
        <dbReference type="ARBA" id="ARBA00022833"/>
    </source>
</evidence>
<dbReference type="SMART" id="SM00356">
    <property type="entry name" value="ZnF_C3H1"/>
    <property type="match status" value="3"/>
</dbReference>
<dbReference type="InterPro" id="IPR000571">
    <property type="entry name" value="Znf_CCCH"/>
</dbReference>
<proteinExistence type="predicted"/>
<dbReference type="InterPro" id="IPR032675">
    <property type="entry name" value="LRR_dom_sf"/>
</dbReference>
<dbReference type="Pfam" id="PF00642">
    <property type="entry name" value="zf-CCCH"/>
    <property type="match status" value="3"/>
</dbReference>
<dbReference type="GO" id="GO:0008270">
    <property type="term" value="F:zinc ion binding"/>
    <property type="evidence" value="ECO:0007669"/>
    <property type="project" value="UniProtKB-KW"/>
</dbReference>
<dbReference type="Gene3D" id="4.10.1000.10">
    <property type="entry name" value="Zinc finger, CCCH-type"/>
    <property type="match status" value="1"/>
</dbReference>
<dbReference type="Proteomes" id="UP001567538">
    <property type="component" value="Unassembled WGS sequence"/>
</dbReference>
<sequence length="599" mass="67273">MAAYATLLSLARSTHPNNESLFSSEIVRSIHDYVNFLILFFQEFPHKVNRWETRIRDVAYKIEDIIETFMWQRIQSRHVVMTPSRVKLDDQLKNVTEEIGLIAGEVMEERPAYKPASSLRLAGTGSDAVIGLHEDILAIKRRLCGGPSGLQVIPIVDLVWNEKILQLIPNVKRLGLTYTTTQTQSFDLHRLQDLHQLEKLEVIGYGGFLWRRENPSFPCTLKKLTLVGGGFPWKDMPIVGLLPNLEILKLLRNACYGKTWETNDDHFPRLKYLLIDDSYLEKWITQSNPFPTLKCLVLRSCGFLREIPEVIGEIPTLELIQVEYCTTSLVESAKKIKKDQESCGNDDIQVVCAVHEDYMRSKLFDDHPKKGVESTAPVALNLYGYPLRPGRMECVYYVKTGQCMFGVTCKFHHPQLGGIGQIPMPASAPMYPTGQSSSIQGNWLIAKPAMLQGSYVPTILPRGVVPYRAPVSPAASPSTHPTIGAALTKFSPWPTTYTRPYLSTTSSAGPSRPGQPECQYYLRTGHCKFGTTCKYHHPPEWSVSRTNYALSPVGLPLRPGAPLCSHYAQYEVCKFGHSCKFDHPMSSLRPSSSSLPEDG</sequence>
<evidence type="ECO:0000256" key="1">
    <source>
        <dbReference type="ARBA" id="ARBA00022723"/>
    </source>
</evidence>
<dbReference type="Gene3D" id="3.80.10.10">
    <property type="entry name" value="Ribonuclease Inhibitor"/>
    <property type="match status" value="1"/>
</dbReference>
<keyword evidence="8" id="KW-1185">Reference proteome</keyword>
<reference evidence="7 8" key="1">
    <citation type="submission" date="2024-06" db="EMBL/GenBank/DDBJ databases">
        <title>A chromosome level genome sequence of Diviner's sage (Salvia divinorum).</title>
        <authorList>
            <person name="Ford S.A."/>
            <person name="Ro D.-K."/>
            <person name="Ness R.W."/>
            <person name="Phillips M.A."/>
        </authorList>
    </citation>
    <scope>NUCLEOTIDE SEQUENCE [LARGE SCALE GENOMIC DNA]</scope>
    <source>
        <strain evidence="7">SAF-2024a</strain>
        <tissue evidence="7">Leaf</tissue>
    </source>
</reference>
<dbReference type="Gene3D" id="2.30.30.1190">
    <property type="match status" value="1"/>
</dbReference>
<dbReference type="PROSITE" id="PS50103">
    <property type="entry name" value="ZF_C3H1"/>
    <property type="match status" value="3"/>
</dbReference>
<keyword evidence="3 5" id="KW-0862">Zinc</keyword>
<dbReference type="Gene3D" id="1.20.5.4130">
    <property type="match status" value="1"/>
</dbReference>